<evidence type="ECO:0008006" key="5">
    <source>
        <dbReference type="Google" id="ProtNLM"/>
    </source>
</evidence>
<dbReference type="Proteomes" id="UP001304847">
    <property type="component" value="Unassembled WGS sequence"/>
</dbReference>
<reference evidence="3 4" key="1">
    <citation type="submission" date="2023-12" db="EMBL/GenBank/DDBJ databases">
        <title>Characterization of antibiotic resistance in Aeromonas spp. in hospital effluent.</title>
        <authorList>
            <person name="Negoseki B.R.S."/>
            <person name="Krul D."/>
            <person name="Siqueira A.C."/>
            <person name="Almeida M."/>
            <person name="Mesa D."/>
            <person name="Conte D."/>
            <person name="Dalla-Costa L.M."/>
        </authorList>
    </citation>
    <scope>NUCLEOTIDE SEQUENCE [LARGE SCALE GENOMIC DNA]</scope>
    <source>
        <strain evidence="3 4">36v</strain>
    </source>
</reference>
<feature type="coiled-coil region" evidence="1">
    <location>
        <begin position="24"/>
        <end position="51"/>
    </location>
</feature>
<evidence type="ECO:0000313" key="4">
    <source>
        <dbReference type="Proteomes" id="UP001304847"/>
    </source>
</evidence>
<organism evidence="3 4">
    <name type="scientific">Aeromonas caviae</name>
    <name type="common">Aeromonas punctata</name>
    <dbReference type="NCBI Taxonomy" id="648"/>
    <lineage>
        <taxon>Bacteria</taxon>
        <taxon>Pseudomonadati</taxon>
        <taxon>Pseudomonadota</taxon>
        <taxon>Gammaproteobacteria</taxon>
        <taxon>Aeromonadales</taxon>
        <taxon>Aeromonadaceae</taxon>
        <taxon>Aeromonas</taxon>
    </lineage>
</organism>
<keyword evidence="4" id="KW-1185">Reference proteome</keyword>
<dbReference type="EMBL" id="JAYGOJ010000343">
    <property type="protein sequence ID" value="MEA9438962.1"/>
    <property type="molecule type" value="Genomic_DNA"/>
</dbReference>
<evidence type="ECO:0000256" key="1">
    <source>
        <dbReference type="SAM" id="Coils"/>
    </source>
</evidence>
<comment type="caution">
    <text evidence="3">The sequence shown here is derived from an EMBL/GenBank/DDBJ whole genome shotgun (WGS) entry which is preliminary data.</text>
</comment>
<keyword evidence="1" id="KW-0175">Coiled coil</keyword>
<sequence length="86" mass="9503">MKLTLPDVPKSEQTPLVTELLGIIAQLVEQVQFQQEQISQLKDEIRVLKGQKKRPVIKPSKLDAQTTADEQTAPSANKASAPVKKN</sequence>
<evidence type="ECO:0000256" key="2">
    <source>
        <dbReference type="SAM" id="MobiDB-lite"/>
    </source>
</evidence>
<name>A0ABU5WDH2_AERCA</name>
<proteinExistence type="predicted"/>
<evidence type="ECO:0000313" key="3">
    <source>
        <dbReference type="EMBL" id="MEA9438962.1"/>
    </source>
</evidence>
<dbReference type="RefSeq" id="WP_301144068.1">
    <property type="nucleotide sequence ID" value="NZ_JAYGOJ010000343.1"/>
</dbReference>
<gene>
    <name evidence="3" type="ORF">VCX44_25070</name>
</gene>
<accession>A0ABU5WDH2</accession>
<protein>
    <recommendedName>
        <fullName evidence="5">IS66 family transposase</fullName>
    </recommendedName>
</protein>
<feature type="region of interest" description="Disordered" evidence="2">
    <location>
        <begin position="52"/>
        <end position="86"/>
    </location>
</feature>
<feature type="compositionally biased region" description="Polar residues" evidence="2">
    <location>
        <begin position="63"/>
        <end position="78"/>
    </location>
</feature>